<dbReference type="InterPro" id="IPR016142">
    <property type="entry name" value="Citrate_synth-like_lrg_a-sub"/>
</dbReference>
<feature type="compositionally biased region" description="Basic and acidic residues" evidence="4">
    <location>
        <begin position="931"/>
        <end position="954"/>
    </location>
</feature>
<feature type="compositionally biased region" description="Basic and acidic residues" evidence="4">
    <location>
        <begin position="1195"/>
        <end position="1204"/>
    </location>
</feature>
<feature type="compositionally biased region" description="Low complexity" evidence="4">
    <location>
        <begin position="1122"/>
        <end position="1137"/>
    </location>
</feature>
<proteinExistence type="inferred from homology"/>
<dbReference type="SUPFAM" id="SSF46565">
    <property type="entry name" value="Chaperone J-domain"/>
    <property type="match status" value="1"/>
</dbReference>
<protein>
    <recommendedName>
        <fullName evidence="3">Citrate synthase</fullName>
    </recommendedName>
</protein>
<evidence type="ECO:0000313" key="8">
    <source>
        <dbReference type="Proteomes" id="UP001152797"/>
    </source>
</evidence>
<evidence type="ECO:0000256" key="2">
    <source>
        <dbReference type="ARBA" id="ARBA00022679"/>
    </source>
</evidence>
<dbReference type="OrthoDB" id="439346at2759"/>
<evidence type="ECO:0000256" key="3">
    <source>
        <dbReference type="RuleBase" id="RU000441"/>
    </source>
</evidence>
<dbReference type="InterPro" id="IPR019810">
    <property type="entry name" value="Citrate_synthase_AS"/>
</dbReference>
<dbReference type="InterPro" id="IPR036869">
    <property type="entry name" value="J_dom_sf"/>
</dbReference>
<comment type="similarity">
    <text evidence="1 3">Belongs to the citrate synthase family.</text>
</comment>
<dbReference type="GO" id="GO:0046912">
    <property type="term" value="F:acyltransferase activity, acyl groups converted into alkyl on transfer"/>
    <property type="evidence" value="ECO:0007669"/>
    <property type="project" value="InterPro"/>
</dbReference>
<dbReference type="GO" id="GO:0005759">
    <property type="term" value="C:mitochondrial matrix"/>
    <property type="evidence" value="ECO:0007669"/>
    <property type="project" value="TreeGrafter"/>
</dbReference>
<reference evidence="7" key="2">
    <citation type="submission" date="2024-04" db="EMBL/GenBank/DDBJ databases">
        <authorList>
            <person name="Chen Y."/>
            <person name="Shah S."/>
            <person name="Dougan E. K."/>
            <person name="Thang M."/>
            <person name="Chan C."/>
        </authorList>
    </citation>
    <scope>NUCLEOTIDE SEQUENCE [LARGE SCALE GENOMIC DNA]</scope>
</reference>
<feature type="compositionally biased region" description="Low complexity" evidence="4">
    <location>
        <begin position="1178"/>
        <end position="1189"/>
    </location>
</feature>
<evidence type="ECO:0000259" key="5">
    <source>
        <dbReference type="PROSITE" id="PS50076"/>
    </source>
</evidence>
<dbReference type="PROSITE" id="PS00480">
    <property type="entry name" value="CITRATE_SYNTHASE"/>
    <property type="match status" value="1"/>
</dbReference>
<dbReference type="PROSITE" id="PS50076">
    <property type="entry name" value="DNAJ_2"/>
    <property type="match status" value="1"/>
</dbReference>
<accession>A0A9P1M5J3</accession>
<dbReference type="PRINTS" id="PR00143">
    <property type="entry name" value="CITRTSNTHASE"/>
</dbReference>
<feature type="region of interest" description="Disordered" evidence="4">
    <location>
        <begin position="1262"/>
        <end position="1308"/>
    </location>
</feature>
<feature type="compositionally biased region" description="Basic and acidic residues" evidence="4">
    <location>
        <begin position="1266"/>
        <end position="1284"/>
    </location>
</feature>
<feature type="compositionally biased region" description="Polar residues" evidence="4">
    <location>
        <begin position="668"/>
        <end position="678"/>
    </location>
</feature>
<dbReference type="InterPro" id="IPR016143">
    <property type="entry name" value="Citrate_synth-like_sm_a-sub"/>
</dbReference>
<evidence type="ECO:0000256" key="4">
    <source>
        <dbReference type="SAM" id="MobiDB-lite"/>
    </source>
</evidence>
<dbReference type="Gene3D" id="1.10.287.110">
    <property type="entry name" value="DnaJ domain"/>
    <property type="match status" value="1"/>
</dbReference>
<dbReference type="InterPro" id="IPR002020">
    <property type="entry name" value="Citrate_synthase"/>
</dbReference>
<keyword evidence="2 3" id="KW-0808">Transferase</keyword>
<dbReference type="NCBIfam" id="NF007128">
    <property type="entry name" value="PRK09569.1"/>
    <property type="match status" value="1"/>
</dbReference>
<dbReference type="InterPro" id="IPR001623">
    <property type="entry name" value="DnaJ_domain"/>
</dbReference>
<dbReference type="Gene3D" id="1.10.230.10">
    <property type="entry name" value="Cytochrome P450-Terp, domain 2"/>
    <property type="match status" value="1"/>
</dbReference>
<dbReference type="EMBL" id="CAMXCT030006789">
    <property type="protein sequence ID" value="CAL4807421.1"/>
    <property type="molecule type" value="Genomic_DNA"/>
</dbReference>
<dbReference type="GO" id="GO:0005975">
    <property type="term" value="P:carbohydrate metabolic process"/>
    <property type="evidence" value="ECO:0007669"/>
    <property type="project" value="TreeGrafter"/>
</dbReference>
<feature type="compositionally biased region" description="Basic and acidic residues" evidence="4">
    <location>
        <begin position="1141"/>
        <end position="1151"/>
    </location>
</feature>
<organism evidence="6">
    <name type="scientific">Cladocopium goreaui</name>
    <dbReference type="NCBI Taxonomy" id="2562237"/>
    <lineage>
        <taxon>Eukaryota</taxon>
        <taxon>Sar</taxon>
        <taxon>Alveolata</taxon>
        <taxon>Dinophyceae</taxon>
        <taxon>Suessiales</taxon>
        <taxon>Symbiodiniaceae</taxon>
        <taxon>Cladocopium</taxon>
    </lineage>
</organism>
<sequence>METISLDLTNGRFLGSKFPTRSEHIQRQRLVAAQDVGHRTVLPGTAMERVNRLAAHVTPGLAPQPVSSGILEVMRTKIAVLAKEKAALKADLLKNHGERKIQDVTVEMAINGARAIKSMVTETSDLDANMGIAYRHLSLYDVNKKLPKAPGGQVALPEGAFWLLVTGQVPTDEEVKGLTEEFHKRSAIPENVKSTIDSLPIQTHPMTQLSVAMLALQKDSKFFKSRAVSRTGGKYQEGMKKDDYWAYALEDCLDVIAKIPVIAATIYRRTFHDGKVPAYDTKLDWAANFAQMLGVNESEGFKEAVRLYLMLHADHEGVKGLTEEFHKRSAIPENVKSTIDSLPIQTHPMTQLSVAMLALQKDSKFFKSRAVSRTGGKYQEGMKKDDYWAYALEDCLDVIAKIPVIAATIYRRTFHDGKVPAYDTKLDWAANFAQMLGVNESEGFKEAVRLYLMLHADHEGGNVSAHATHLVGSALSDPYYAWAAGLCGLAGPLHGLANQECLSWLLDVQKQLHGQKPTKELMTDFANKTLKEGKVIPGFGHAVLRNTDPRYMLERDFALKHCADDPLFQLVDACYQAIPPVLLKQGKVKNPYPNVDAHSGQLMYFYNLREQNFYTVVFAVSRTMGVMAQYIWSRAVNLPIERPKSLPLDDLLSLAKKHRWQRPKGNVQRATSRTSSRPPMSALNAVNFKTPATSERDFLSLCQGSARETFGFDTWKPKDSKDEDLAVWGKVCPSSQFSGLVINYAEPSLAAGTAVLGLGLVVLPLLSKLNKLKSEEMFQYKSHGETNPKQPLRLFTESELRQRMGSLDADSVAKEIVMSTEELDEHMEACSMDETDDEVGRIQKWRDSVNANLRSLQKRSALAFLGLPPDSSMNDINAVYKKMALELHPDKGGDPEKFQELQEMKERLTEIEKEEGDGEKKDTVDDPEEEEAKKQKEKEEEEEKNRLPPNERVKKLRMDVHDNTVRLWEKAKKSRDEISGEKALKANAQPALNILRLFVERFVANEIKTLRHDDTRGAEAKLRKFLKQGAEILCVSALADVQATLSTLAMHFNYRLIARSGSPEIKSKCAALLEAVGEVPQTVESFLQRLEADLADQKDRDKRRKEQRAQAQKAREAKGDFSGDAGDASAKAKAAPAPAKPKAEPKVEKDAATAAGYPPKPDPFADFDFGTTPQATKGGPSSGSAAVSSTPKTEALAKKEDEKSTIQAAVKQKRTSWDASFDHPYAGALKSNGTGIYCRPCQRWIVTYEFNTEVFLTHVGAPAKGYGKDAPRQSRKGDREDFGKGKGKSGKGGKAPIPIPPPLDRPEELPAVANSSEQVAFQVNTGTPWQLLGPTGGAFRWDLVDRDAVAEVEKREIRDILGEYAEQNGIPLRSGVKLALRRGQFWVSYAGGISNVPP</sequence>
<dbReference type="Proteomes" id="UP001152797">
    <property type="component" value="Unassembled WGS sequence"/>
</dbReference>
<dbReference type="EMBL" id="CAMXCT010006789">
    <property type="protein sequence ID" value="CAI4020109.1"/>
    <property type="molecule type" value="Genomic_DNA"/>
</dbReference>
<dbReference type="GO" id="GO:0006099">
    <property type="term" value="P:tricarboxylic acid cycle"/>
    <property type="evidence" value="ECO:0007669"/>
    <property type="project" value="TreeGrafter"/>
</dbReference>
<dbReference type="InterPro" id="IPR036969">
    <property type="entry name" value="Citrate_synthase_sf"/>
</dbReference>
<evidence type="ECO:0000313" key="7">
    <source>
        <dbReference type="EMBL" id="CAL1173484.1"/>
    </source>
</evidence>
<dbReference type="SMART" id="SM00271">
    <property type="entry name" value="DnaJ"/>
    <property type="match status" value="1"/>
</dbReference>
<evidence type="ECO:0000256" key="1">
    <source>
        <dbReference type="ARBA" id="ARBA00010566"/>
    </source>
</evidence>
<dbReference type="PANTHER" id="PTHR11739">
    <property type="entry name" value="CITRATE SYNTHASE"/>
    <property type="match status" value="1"/>
</dbReference>
<dbReference type="Gene3D" id="1.10.580.10">
    <property type="entry name" value="Citrate Synthase, domain 1"/>
    <property type="match status" value="2"/>
</dbReference>
<dbReference type="EMBL" id="CAMXCT020006789">
    <property type="protein sequence ID" value="CAL1173484.1"/>
    <property type="molecule type" value="Genomic_DNA"/>
</dbReference>
<dbReference type="Pfam" id="PF00226">
    <property type="entry name" value="DnaJ"/>
    <property type="match status" value="1"/>
</dbReference>
<dbReference type="PANTHER" id="PTHR11739:SF8">
    <property type="entry name" value="CITRATE SYNTHASE, MITOCHONDRIAL"/>
    <property type="match status" value="1"/>
</dbReference>
<feature type="region of interest" description="Disordered" evidence="4">
    <location>
        <begin position="1097"/>
        <end position="1208"/>
    </location>
</feature>
<gene>
    <name evidence="6" type="ORF">C1SCF055_LOCUS44552</name>
</gene>
<name>A0A9P1M5J3_9DINO</name>
<comment type="caution">
    <text evidence="6">The sequence shown here is derived from an EMBL/GenBank/DDBJ whole genome shotgun (WGS) entry which is preliminary data.</text>
</comment>
<reference evidence="6" key="1">
    <citation type="submission" date="2022-10" db="EMBL/GenBank/DDBJ databases">
        <authorList>
            <person name="Chen Y."/>
            <person name="Dougan E. K."/>
            <person name="Chan C."/>
            <person name="Rhodes N."/>
            <person name="Thang M."/>
        </authorList>
    </citation>
    <scope>NUCLEOTIDE SEQUENCE</scope>
</reference>
<keyword evidence="8" id="KW-1185">Reference proteome</keyword>
<evidence type="ECO:0000313" key="6">
    <source>
        <dbReference type="EMBL" id="CAI4020109.1"/>
    </source>
</evidence>
<feature type="region of interest" description="Disordered" evidence="4">
    <location>
        <begin position="910"/>
        <end position="954"/>
    </location>
</feature>
<feature type="region of interest" description="Disordered" evidence="4">
    <location>
        <begin position="663"/>
        <end position="682"/>
    </location>
</feature>
<feature type="domain" description="J" evidence="5">
    <location>
        <begin position="860"/>
        <end position="925"/>
    </location>
</feature>
<dbReference type="SUPFAM" id="SSF48256">
    <property type="entry name" value="Citrate synthase"/>
    <property type="match status" value="2"/>
</dbReference>
<dbReference type="Pfam" id="PF00285">
    <property type="entry name" value="Citrate_synt"/>
    <property type="match status" value="2"/>
</dbReference>
<dbReference type="CDD" id="cd06257">
    <property type="entry name" value="DnaJ"/>
    <property type="match status" value="1"/>
</dbReference>